<feature type="compositionally biased region" description="Low complexity" evidence="1">
    <location>
        <begin position="27"/>
        <end position="38"/>
    </location>
</feature>
<evidence type="ECO:0000313" key="3">
    <source>
        <dbReference type="Proteomes" id="UP001066276"/>
    </source>
</evidence>
<protein>
    <submittedName>
        <fullName evidence="2">Uncharacterized protein</fullName>
    </submittedName>
</protein>
<dbReference type="AlphaFoldDB" id="A0AAV7N831"/>
<reference evidence="2" key="1">
    <citation type="journal article" date="2022" name="bioRxiv">
        <title>Sequencing and chromosome-scale assembly of the giantPleurodeles waltlgenome.</title>
        <authorList>
            <person name="Brown T."/>
            <person name="Elewa A."/>
            <person name="Iarovenko S."/>
            <person name="Subramanian E."/>
            <person name="Araus A.J."/>
            <person name="Petzold A."/>
            <person name="Susuki M."/>
            <person name="Suzuki K.-i.T."/>
            <person name="Hayashi T."/>
            <person name="Toyoda A."/>
            <person name="Oliveira C."/>
            <person name="Osipova E."/>
            <person name="Leigh N.D."/>
            <person name="Simon A."/>
            <person name="Yun M.H."/>
        </authorList>
    </citation>
    <scope>NUCLEOTIDE SEQUENCE</scope>
    <source>
        <strain evidence="2">20211129_DDA</strain>
        <tissue evidence="2">Liver</tissue>
    </source>
</reference>
<proteinExistence type="predicted"/>
<keyword evidence="3" id="KW-1185">Reference proteome</keyword>
<sequence length="87" mass="8909">MAAPAGPAAVSAGDTIRRLQKGPEPLPGLSEPGPSSGSRTMNGLLGATRDKPRPGEIGGVHGLFLSPSRALHTRQCLRRSGEGAHFS</sequence>
<organism evidence="2 3">
    <name type="scientific">Pleurodeles waltl</name>
    <name type="common">Iberian ribbed newt</name>
    <dbReference type="NCBI Taxonomy" id="8319"/>
    <lineage>
        <taxon>Eukaryota</taxon>
        <taxon>Metazoa</taxon>
        <taxon>Chordata</taxon>
        <taxon>Craniata</taxon>
        <taxon>Vertebrata</taxon>
        <taxon>Euteleostomi</taxon>
        <taxon>Amphibia</taxon>
        <taxon>Batrachia</taxon>
        <taxon>Caudata</taxon>
        <taxon>Salamandroidea</taxon>
        <taxon>Salamandridae</taxon>
        <taxon>Pleurodelinae</taxon>
        <taxon>Pleurodeles</taxon>
    </lineage>
</organism>
<evidence type="ECO:0000313" key="2">
    <source>
        <dbReference type="EMBL" id="KAJ1110839.1"/>
    </source>
</evidence>
<name>A0AAV7N831_PLEWA</name>
<comment type="caution">
    <text evidence="2">The sequence shown here is derived from an EMBL/GenBank/DDBJ whole genome shotgun (WGS) entry which is preliminary data.</text>
</comment>
<accession>A0AAV7N831</accession>
<feature type="compositionally biased region" description="Low complexity" evidence="1">
    <location>
        <begin position="1"/>
        <end position="13"/>
    </location>
</feature>
<feature type="region of interest" description="Disordered" evidence="1">
    <location>
        <begin position="1"/>
        <end position="62"/>
    </location>
</feature>
<dbReference type="EMBL" id="JANPWB010000013">
    <property type="protein sequence ID" value="KAJ1110839.1"/>
    <property type="molecule type" value="Genomic_DNA"/>
</dbReference>
<dbReference type="Proteomes" id="UP001066276">
    <property type="component" value="Chromosome 9"/>
</dbReference>
<gene>
    <name evidence="2" type="ORF">NDU88_008185</name>
</gene>
<evidence type="ECO:0000256" key="1">
    <source>
        <dbReference type="SAM" id="MobiDB-lite"/>
    </source>
</evidence>